<organism evidence="2 3">
    <name type="scientific">Euphydryas editha</name>
    <name type="common">Edith's checkerspot</name>
    <dbReference type="NCBI Taxonomy" id="104508"/>
    <lineage>
        <taxon>Eukaryota</taxon>
        <taxon>Metazoa</taxon>
        <taxon>Ecdysozoa</taxon>
        <taxon>Arthropoda</taxon>
        <taxon>Hexapoda</taxon>
        <taxon>Insecta</taxon>
        <taxon>Pterygota</taxon>
        <taxon>Neoptera</taxon>
        <taxon>Endopterygota</taxon>
        <taxon>Lepidoptera</taxon>
        <taxon>Glossata</taxon>
        <taxon>Ditrysia</taxon>
        <taxon>Papilionoidea</taxon>
        <taxon>Nymphalidae</taxon>
        <taxon>Nymphalinae</taxon>
        <taxon>Euphydryas</taxon>
    </lineage>
</organism>
<comment type="caution">
    <text evidence="2">The sequence shown here is derived from an EMBL/GenBank/DDBJ whole genome shotgun (WGS) entry which is preliminary data.</text>
</comment>
<keyword evidence="1" id="KW-0812">Transmembrane</keyword>
<dbReference type="AlphaFoldDB" id="A0AAU9U8Y9"/>
<evidence type="ECO:0000313" key="3">
    <source>
        <dbReference type="Proteomes" id="UP001153954"/>
    </source>
</evidence>
<evidence type="ECO:0000256" key="1">
    <source>
        <dbReference type="SAM" id="Phobius"/>
    </source>
</evidence>
<evidence type="ECO:0000313" key="2">
    <source>
        <dbReference type="EMBL" id="CAH2096031.1"/>
    </source>
</evidence>
<reference evidence="2" key="1">
    <citation type="submission" date="2022-03" db="EMBL/GenBank/DDBJ databases">
        <authorList>
            <person name="Tunstrom K."/>
        </authorList>
    </citation>
    <scope>NUCLEOTIDE SEQUENCE</scope>
</reference>
<keyword evidence="3" id="KW-1185">Reference proteome</keyword>
<dbReference type="EMBL" id="CAKOGL010000016">
    <property type="protein sequence ID" value="CAH2096031.1"/>
    <property type="molecule type" value="Genomic_DNA"/>
</dbReference>
<keyword evidence="1" id="KW-0472">Membrane</keyword>
<sequence length="230" mass="26641">MCSVCNCFSWTLDLFQRALTFCLSCWLAFATCCGLGIAVIAGIAYGYNYCLAEFITLTRSDIRVYMRRGQFYDRPDLLHVKRRMGNDEEVIPFNLTEDYQQEVPSTDETALSNKWMKDEDIRKYAEKLTKYSENRKSLKNESSYEVKKPSALYLFPNSTISKSIRYSGTSEVKTRMFEPFLETEEGDSVEDDHNNTKVNTALDRILAKTSNAEDEYVEFIPSTDRQIEDR</sequence>
<feature type="transmembrane region" description="Helical" evidence="1">
    <location>
        <begin position="21"/>
        <end position="47"/>
    </location>
</feature>
<proteinExistence type="predicted"/>
<accession>A0AAU9U8Y9</accession>
<keyword evidence="1" id="KW-1133">Transmembrane helix</keyword>
<name>A0AAU9U8Y9_EUPED</name>
<dbReference type="Proteomes" id="UP001153954">
    <property type="component" value="Unassembled WGS sequence"/>
</dbReference>
<gene>
    <name evidence="2" type="ORF">EEDITHA_LOCUS11415</name>
</gene>
<protein>
    <submittedName>
        <fullName evidence="2">Uncharacterized protein</fullName>
    </submittedName>
</protein>